<dbReference type="RefSeq" id="WP_308715621.1">
    <property type="nucleotide sequence ID" value="NZ_JAVHUY010000029.1"/>
</dbReference>
<gene>
    <name evidence="2" type="ORF">RB614_27875</name>
</gene>
<proteinExistence type="predicted"/>
<evidence type="ECO:0000313" key="2">
    <source>
        <dbReference type="EMBL" id="MDQ7908352.1"/>
    </source>
</evidence>
<feature type="region of interest" description="Disordered" evidence="1">
    <location>
        <begin position="1"/>
        <end position="71"/>
    </location>
</feature>
<dbReference type="Proteomes" id="UP001230908">
    <property type="component" value="Unassembled WGS sequence"/>
</dbReference>
<organism evidence="2 3">
    <name type="scientific">Phytohabitans maris</name>
    <dbReference type="NCBI Taxonomy" id="3071409"/>
    <lineage>
        <taxon>Bacteria</taxon>
        <taxon>Bacillati</taxon>
        <taxon>Actinomycetota</taxon>
        <taxon>Actinomycetes</taxon>
        <taxon>Micromonosporales</taxon>
        <taxon>Micromonosporaceae</taxon>
    </lineage>
</organism>
<keyword evidence="3" id="KW-1185">Reference proteome</keyword>
<evidence type="ECO:0000313" key="3">
    <source>
        <dbReference type="Proteomes" id="UP001230908"/>
    </source>
</evidence>
<protein>
    <submittedName>
        <fullName evidence="2">Uncharacterized protein</fullName>
    </submittedName>
</protein>
<comment type="caution">
    <text evidence="2">The sequence shown here is derived from an EMBL/GenBank/DDBJ whole genome shotgun (WGS) entry which is preliminary data.</text>
</comment>
<accession>A0ABU0ZMU1</accession>
<sequence length="71" mass="6103">PLGGAGGPAPGPAFAPSLGGAGGPAPGPAAAAPPGGAGGPAPGPAFAPSLGVGDPKEGRRPATADLDGSDA</sequence>
<name>A0ABU0ZMU1_9ACTN</name>
<feature type="non-terminal residue" evidence="2">
    <location>
        <position position="1"/>
    </location>
</feature>
<evidence type="ECO:0000256" key="1">
    <source>
        <dbReference type="SAM" id="MobiDB-lite"/>
    </source>
</evidence>
<reference evidence="2 3" key="1">
    <citation type="submission" date="2023-08" db="EMBL/GenBank/DDBJ databases">
        <title>Phytohabitans sansha sp. nov., isolated from marine sediment.</title>
        <authorList>
            <person name="Zhao Y."/>
            <person name="Yi K."/>
        </authorList>
    </citation>
    <scope>NUCLEOTIDE SEQUENCE [LARGE SCALE GENOMIC DNA]</scope>
    <source>
        <strain evidence="2 3">ZYX-F-186</strain>
    </source>
</reference>
<dbReference type="EMBL" id="JAVHUY010000029">
    <property type="protein sequence ID" value="MDQ7908352.1"/>
    <property type="molecule type" value="Genomic_DNA"/>
</dbReference>